<dbReference type="Proteomes" id="UP000886520">
    <property type="component" value="Chromosome 1"/>
</dbReference>
<organism evidence="1 2">
    <name type="scientific">Adiantum capillus-veneris</name>
    <name type="common">Maidenhair fern</name>
    <dbReference type="NCBI Taxonomy" id="13818"/>
    <lineage>
        <taxon>Eukaryota</taxon>
        <taxon>Viridiplantae</taxon>
        <taxon>Streptophyta</taxon>
        <taxon>Embryophyta</taxon>
        <taxon>Tracheophyta</taxon>
        <taxon>Polypodiopsida</taxon>
        <taxon>Polypodiidae</taxon>
        <taxon>Polypodiales</taxon>
        <taxon>Pteridineae</taxon>
        <taxon>Pteridaceae</taxon>
        <taxon>Vittarioideae</taxon>
        <taxon>Adiantum</taxon>
    </lineage>
</organism>
<proteinExistence type="predicted"/>
<dbReference type="EMBL" id="JABFUD020000001">
    <property type="protein sequence ID" value="KAI5084775.1"/>
    <property type="molecule type" value="Genomic_DNA"/>
</dbReference>
<dbReference type="AlphaFoldDB" id="A0A9D4ZTI8"/>
<evidence type="ECO:0000313" key="1">
    <source>
        <dbReference type="EMBL" id="KAI5084775.1"/>
    </source>
</evidence>
<reference evidence="1" key="1">
    <citation type="submission" date="2021-01" db="EMBL/GenBank/DDBJ databases">
        <title>Adiantum capillus-veneris genome.</title>
        <authorList>
            <person name="Fang Y."/>
            <person name="Liao Q."/>
        </authorList>
    </citation>
    <scope>NUCLEOTIDE SEQUENCE</scope>
    <source>
        <strain evidence="1">H3</strain>
        <tissue evidence="1">Leaf</tissue>
    </source>
</reference>
<comment type="caution">
    <text evidence="1">The sequence shown here is derived from an EMBL/GenBank/DDBJ whole genome shotgun (WGS) entry which is preliminary data.</text>
</comment>
<name>A0A9D4ZTI8_ADICA</name>
<accession>A0A9D4ZTI8</accession>
<keyword evidence="2" id="KW-1185">Reference proteome</keyword>
<gene>
    <name evidence="1" type="ORF">GOP47_0000944</name>
</gene>
<protein>
    <submittedName>
        <fullName evidence="1">Uncharacterized protein</fullName>
    </submittedName>
</protein>
<sequence>MLKTCRISLADHDDIVDDDENDNHPYSDITNTEEEEILDAKHTEEMNVNTDLTAEKFEEVNKDNEDEILVTVNLTDDDEEY</sequence>
<evidence type="ECO:0000313" key="2">
    <source>
        <dbReference type="Proteomes" id="UP000886520"/>
    </source>
</evidence>